<gene>
    <name evidence="2" type="ORF">BpHYR1_025866</name>
</gene>
<evidence type="ECO:0000256" key="1">
    <source>
        <dbReference type="SAM" id="Coils"/>
    </source>
</evidence>
<protein>
    <submittedName>
        <fullName evidence="2">Uncharacterized protein</fullName>
    </submittedName>
</protein>
<reference evidence="2 3" key="1">
    <citation type="journal article" date="2018" name="Sci. Rep.">
        <title>Genomic signatures of local adaptation to the degree of environmental predictability in rotifers.</title>
        <authorList>
            <person name="Franch-Gras L."/>
            <person name="Hahn C."/>
            <person name="Garcia-Roger E.M."/>
            <person name="Carmona M.J."/>
            <person name="Serra M."/>
            <person name="Gomez A."/>
        </authorList>
    </citation>
    <scope>NUCLEOTIDE SEQUENCE [LARGE SCALE GENOMIC DNA]</scope>
    <source>
        <strain evidence="2">HYR1</strain>
    </source>
</reference>
<evidence type="ECO:0000313" key="2">
    <source>
        <dbReference type="EMBL" id="RNA40220.1"/>
    </source>
</evidence>
<accession>A0A3M7SXB9</accession>
<comment type="caution">
    <text evidence="2">The sequence shown here is derived from an EMBL/GenBank/DDBJ whole genome shotgun (WGS) entry which is preliminary data.</text>
</comment>
<proteinExistence type="predicted"/>
<feature type="coiled-coil region" evidence="1">
    <location>
        <begin position="136"/>
        <end position="177"/>
    </location>
</feature>
<name>A0A3M7SXB9_BRAPC</name>
<organism evidence="2 3">
    <name type="scientific">Brachionus plicatilis</name>
    <name type="common">Marine rotifer</name>
    <name type="synonym">Brachionus muelleri</name>
    <dbReference type="NCBI Taxonomy" id="10195"/>
    <lineage>
        <taxon>Eukaryota</taxon>
        <taxon>Metazoa</taxon>
        <taxon>Spiralia</taxon>
        <taxon>Gnathifera</taxon>
        <taxon>Rotifera</taxon>
        <taxon>Eurotatoria</taxon>
        <taxon>Monogononta</taxon>
        <taxon>Pseudotrocha</taxon>
        <taxon>Ploima</taxon>
        <taxon>Brachionidae</taxon>
        <taxon>Brachionus</taxon>
    </lineage>
</organism>
<dbReference type="AlphaFoldDB" id="A0A3M7SXB9"/>
<dbReference type="Proteomes" id="UP000276133">
    <property type="component" value="Unassembled WGS sequence"/>
</dbReference>
<evidence type="ECO:0000313" key="3">
    <source>
        <dbReference type="Proteomes" id="UP000276133"/>
    </source>
</evidence>
<dbReference type="EMBL" id="REGN01000660">
    <property type="protein sequence ID" value="RNA40220.1"/>
    <property type="molecule type" value="Genomic_DNA"/>
</dbReference>
<keyword evidence="3" id="KW-1185">Reference proteome</keyword>
<sequence>MSGVTTSSITKHGSDLPLTWKFDSAVFTTSLRVGCSNTEKKIELSLSQMPSLSVMICEEHGEEIVLEDYDDIVEKNLPAVATNYLQELKRKLENTTSTVDIATSIEGDQDGKPIWYHANHTMETEERLIVHIERRFREEQEGRRVAEARLRQTEDELNKAKETIRQLEDTVKSLQEVLEVYEPSG</sequence>
<keyword evidence="1" id="KW-0175">Coiled coil</keyword>